<comment type="similarity">
    <text evidence="3">Belongs to the NMT1/THI5 family.</text>
</comment>
<evidence type="ECO:0000256" key="6">
    <source>
        <dbReference type="ARBA" id="ARBA00022723"/>
    </source>
</evidence>
<dbReference type="Gene3D" id="3.40.190.10">
    <property type="entry name" value="Periplasmic binding protein-like II"/>
    <property type="match status" value="2"/>
</dbReference>
<keyword evidence="8" id="KW-0784">Thiamine biosynthesis</keyword>
<keyword evidence="7" id="KW-0663">Pyridoxal phosphate</keyword>
<dbReference type="Proteomes" id="UP000295680">
    <property type="component" value="Unassembled WGS sequence"/>
</dbReference>
<dbReference type="PANTHER" id="PTHR31528">
    <property type="entry name" value="4-AMINO-5-HYDROXYMETHYL-2-METHYLPYRIMIDINE PHOSPHATE SYNTHASE THI11-RELATED"/>
    <property type="match status" value="1"/>
</dbReference>
<comment type="subunit">
    <text evidence="4">Homodimer.</text>
</comment>
<dbReference type="GO" id="GO:0016740">
    <property type="term" value="F:transferase activity"/>
    <property type="evidence" value="ECO:0007669"/>
    <property type="project" value="UniProtKB-KW"/>
</dbReference>
<evidence type="ECO:0000256" key="4">
    <source>
        <dbReference type="ARBA" id="ARBA00011738"/>
    </source>
</evidence>
<dbReference type="Pfam" id="PF09084">
    <property type="entry name" value="NMT1"/>
    <property type="match status" value="1"/>
</dbReference>
<feature type="domain" description="SsuA/THI5-like" evidence="12">
    <location>
        <begin position="30"/>
        <end position="243"/>
    </location>
</feature>
<evidence type="ECO:0000256" key="9">
    <source>
        <dbReference type="ARBA" id="ARBA00023004"/>
    </source>
</evidence>
<proteinExistence type="inferred from homology"/>
<keyword evidence="6" id="KW-0479">Metal-binding</keyword>
<evidence type="ECO:0000256" key="3">
    <source>
        <dbReference type="ARBA" id="ARBA00009406"/>
    </source>
</evidence>
<comment type="pathway">
    <text evidence="2">Cofactor biosynthesis; thiamine diphosphate biosynthesis.</text>
</comment>
<comment type="caution">
    <text evidence="13">The sequence shown here is derived from an EMBL/GenBank/DDBJ whole genome shotgun (WGS) entry which is preliminary data.</text>
</comment>
<keyword evidence="9" id="KW-0408">Iron</keyword>
<dbReference type="SUPFAM" id="SSF53850">
    <property type="entry name" value="Periplasmic binding protein-like II"/>
    <property type="match status" value="1"/>
</dbReference>
<protein>
    <recommendedName>
        <fullName evidence="10">Thiamine pyrimidine synthase</fullName>
    </recommendedName>
</protein>
<comment type="catalytic activity">
    <reaction evidence="11">
        <text>N(6)-(pyridoxal phosphate)-L-lysyl-[4-amino-5-hydroxymethyl-2-methylpyrimidine phosphate synthase] + L-histidyl-[4-amino-5-hydroxymethyl-2-methylpyrimidine phosphate synthase] + 2 Fe(3+) + 4 H2O = L-lysyl-[4-amino-5-hydroxymethyl-2-methylpyrimidine phosphate synthase] + (2S)-2-amino-5-hydroxy-4-oxopentanoyl-[4-amino-5-hydroxymethyl-2-methylpyrimidine phosphate synthase] + 4-amino-2-methyl-5-(phosphooxymethyl)pyrimidine + 3-oxopropanoate + 2 Fe(2+) + 2 H(+)</text>
        <dbReference type="Rhea" id="RHEA:65756"/>
        <dbReference type="Rhea" id="RHEA-COMP:16892"/>
        <dbReference type="Rhea" id="RHEA-COMP:16893"/>
        <dbReference type="Rhea" id="RHEA-COMP:16894"/>
        <dbReference type="Rhea" id="RHEA-COMP:16895"/>
        <dbReference type="ChEBI" id="CHEBI:15377"/>
        <dbReference type="ChEBI" id="CHEBI:15378"/>
        <dbReference type="ChEBI" id="CHEBI:29033"/>
        <dbReference type="ChEBI" id="CHEBI:29034"/>
        <dbReference type="ChEBI" id="CHEBI:29969"/>
        <dbReference type="ChEBI" id="CHEBI:29979"/>
        <dbReference type="ChEBI" id="CHEBI:33190"/>
        <dbReference type="ChEBI" id="CHEBI:58354"/>
        <dbReference type="ChEBI" id="CHEBI:143915"/>
        <dbReference type="ChEBI" id="CHEBI:157692"/>
    </reaction>
    <physiologicalReaction direction="left-to-right" evidence="11">
        <dbReference type="Rhea" id="RHEA:65757"/>
    </physiologicalReaction>
</comment>
<evidence type="ECO:0000256" key="2">
    <source>
        <dbReference type="ARBA" id="ARBA00004948"/>
    </source>
</evidence>
<keyword evidence="5" id="KW-0808">Transferase</keyword>
<dbReference type="InterPro" id="IPR015168">
    <property type="entry name" value="SsuA/THI5"/>
</dbReference>
<keyword evidence="14" id="KW-1185">Reference proteome</keyword>
<gene>
    <name evidence="13" type="ORF">EV192_104426</name>
</gene>
<dbReference type="EMBL" id="SLWS01000004">
    <property type="protein sequence ID" value="TCO59583.1"/>
    <property type="molecule type" value="Genomic_DNA"/>
</dbReference>
<evidence type="ECO:0000313" key="13">
    <source>
        <dbReference type="EMBL" id="TCO59583.1"/>
    </source>
</evidence>
<sequence length="329" mass="35225">MLGTAACGGGAGSGGTTAFKVALGWITDVEFAGFFLAADRGYYRDEGLAVTFKGGGTNTPLPHVQLASGAVDLTVDPNMRQVLEVIGQGNDLVMLGAQFQTDPNGLLSLAKRPVRTAADLKGLRILSQQGTQPLLNGLYKANGLPPDFEFIPTGFDPGALVQGQGDAYNCFVTNQPIILEEQFGLKRGSGYEVVTYSELGCPAYANVICCKRSLVQEKRDQVVRFMRASARGWQDNAADPDAAAKLVIQKYGVDLGLNEKQQARQNQLQVPLTESTLTKANGILRMDPGVVESTMYTWLRLAGASSLPDPRHVIDTSILADVFKNGARL</sequence>
<evidence type="ECO:0000313" key="14">
    <source>
        <dbReference type="Proteomes" id="UP000295680"/>
    </source>
</evidence>
<dbReference type="GO" id="GO:0009228">
    <property type="term" value="P:thiamine biosynthetic process"/>
    <property type="evidence" value="ECO:0007669"/>
    <property type="project" value="UniProtKB-KW"/>
</dbReference>
<comment type="function">
    <text evidence="1">Responsible for the formation of the pyrimidine heterocycle in the thiamine biosynthesis pathway. Catalyzes the formation of hydroxymethylpyrimidine phosphate (HMP-P) from histidine and pyridoxal phosphate (PLP). The protein uses PLP and the active site histidine to form HMP-P, generating an inactive enzyme. The enzyme can only undergo a single turnover, which suggests it is a suicide enzyme.</text>
</comment>
<dbReference type="PANTHER" id="PTHR31528:SF1">
    <property type="entry name" value="4-AMINO-5-HYDROXYMETHYL-2-METHYLPYRIMIDINE PHOSPHATE SYNTHASE THI11-RELATED"/>
    <property type="match status" value="1"/>
</dbReference>
<dbReference type="GO" id="GO:0046872">
    <property type="term" value="F:metal ion binding"/>
    <property type="evidence" value="ECO:0007669"/>
    <property type="project" value="UniProtKB-KW"/>
</dbReference>
<evidence type="ECO:0000256" key="10">
    <source>
        <dbReference type="ARBA" id="ARBA00033171"/>
    </source>
</evidence>
<name>A0A4R2JI58_9PSEU</name>
<evidence type="ECO:0000256" key="5">
    <source>
        <dbReference type="ARBA" id="ARBA00022679"/>
    </source>
</evidence>
<reference evidence="13 14" key="1">
    <citation type="submission" date="2019-03" db="EMBL/GenBank/DDBJ databases">
        <title>Genomic Encyclopedia of Type Strains, Phase IV (KMG-IV): sequencing the most valuable type-strain genomes for metagenomic binning, comparative biology and taxonomic classification.</title>
        <authorList>
            <person name="Goeker M."/>
        </authorList>
    </citation>
    <scope>NUCLEOTIDE SEQUENCE [LARGE SCALE GENOMIC DNA]</scope>
    <source>
        <strain evidence="13 14">DSM 45934</strain>
    </source>
</reference>
<organism evidence="13 14">
    <name type="scientific">Actinocrispum wychmicini</name>
    <dbReference type="NCBI Taxonomy" id="1213861"/>
    <lineage>
        <taxon>Bacteria</taxon>
        <taxon>Bacillati</taxon>
        <taxon>Actinomycetota</taxon>
        <taxon>Actinomycetes</taxon>
        <taxon>Pseudonocardiales</taxon>
        <taxon>Pseudonocardiaceae</taxon>
        <taxon>Actinocrispum</taxon>
    </lineage>
</organism>
<evidence type="ECO:0000259" key="12">
    <source>
        <dbReference type="Pfam" id="PF09084"/>
    </source>
</evidence>
<dbReference type="InterPro" id="IPR027939">
    <property type="entry name" value="NMT1/THI5"/>
</dbReference>
<evidence type="ECO:0000256" key="11">
    <source>
        <dbReference type="ARBA" id="ARBA00048179"/>
    </source>
</evidence>
<evidence type="ECO:0000256" key="8">
    <source>
        <dbReference type="ARBA" id="ARBA00022977"/>
    </source>
</evidence>
<evidence type="ECO:0000256" key="7">
    <source>
        <dbReference type="ARBA" id="ARBA00022898"/>
    </source>
</evidence>
<evidence type="ECO:0000256" key="1">
    <source>
        <dbReference type="ARBA" id="ARBA00003469"/>
    </source>
</evidence>
<dbReference type="AlphaFoldDB" id="A0A4R2JI58"/>
<accession>A0A4R2JI58</accession>